<name>A0A844NZT4_ALIFS</name>
<comment type="caution">
    <text evidence="12">The sequence shown here is derived from an EMBL/GenBank/DDBJ whole genome shotgun (WGS) entry which is preliminary data.</text>
</comment>
<evidence type="ECO:0000256" key="8">
    <source>
        <dbReference type="ARBA" id="ARBA00023114"/>
    </source>
</evidence>
<evidence type="ECO:0000256" key="9">
    <source>
        <dbReference type="ARBA" id="ARBA00023136"/>
    </source>
</evidence>
<dbReference type="Pfam" id="PF13609">
    <property type="entry name" value="Porin_4"/>
    <property type="match status" value="1"/>
</dbReference>
<dbReference type="InterPro" id="IPR050298">
    <property type="entry name" value="Gram-neg_bact_OMP"/>
</dbReference>
<keyword evidence="5" id="KW-0812">Transmembrane</keyword>
<evidence type="ECO:0000256" key="6">
    <source>
        <dbReference type="ARBA" id="ARBA00022729"/>
    </source>
</evidence>
<evidence type="ECO:0000256" key="1">
    <source>
        <dbReference type="ARBA" id="ARBA00004571"/>
    </source>
</evidence>
<feature type="domain" description="Porin" evidence="11">
    <location>
        <begin position="7"/>
        <end position="323"/>
    </location>
</feature>
<dbReference type="EMBL" id="WOBN01000009">
    <property type="protein sequence ID" value="MUK48517.1"/>
    <property type="molecule type" value="Genomic_DNA"/>
</dbReference>
<evidence type="ECO:0000256" key="10">
    <source>
        <dbReference type="ARBA" id="ARBA00023237"/>
    </source>
</evidence>
<dbReference type="Proteomes" id="UP000448038">
    <property type="component" value="Unassembled WGS sequence"/>
</dbReference>
<accession>A0A844NZT4</accession>
<gene>
    <name evidence="12" type="ORF">GNP88_04840</name>
</gene>
<keyword evidence="7" id="KW-0406">Ion transport</keyword>
<keyword evidence="3" id="KW-0813">Transport</keyword>
<reference evidence="12 13" key="1">
    <citation type="submission" date="2019-11" db="EMBL/GenBank/DDBJ databases">
        <title>Using colonization assays and comparative genomics to discover symbiosis behaviors and factors in Vibrio fischeri.</title>
        <authorList>
            <person name="Bongrand C."/>
            <person name="Moriano-Gutierrez S."/>
            <person name="Arevalo P."/>
            <person name="Mcfall-Ngai M."/>
            <person name="Visick K."/>
            <person name="Polz M.F."/>
            <person name="Ruby E.G."/>
        </authorList>
    </citation>
    <scope>NUCLEOTIDE SEQUENCE [LARGE SCALE GENOMIC DNA]</scope>
    <source>
        <strain evidence="13">emors.4.1</strain>
    </source>
</reference>
<dbReference type="GO" id="GO:0009279">
    <property type="term" value="C:cell outer membrane"/>
    <property type="evidence" value="ECO:0007669"/>
    <property type="project" value="UniProtKB-SubCell"/>
</dbReference>
<evidence type="ECO:0000313" key="13">
    <source>
        <dbReference type="Proteomes" id="UP000448038"/>
    </source>
</evidence>
<dbReference type="InterPro" id="IPR023614">
    <property type="entry name" value="Porin_dom_sf"/>
</dbReference>
<evidence type="ECO:0000256" key="7">
    <source>
        <dbReference type="ARBA" id="ARBA00023065"/>
    </source>
</evidence>
<keyword evidence="4" id="KW-1134">Transmembrane beta strand</keyword>
<dbReference type="CDD" id="cd00342">
    <property type="entry name" value="gram_neg_porins"/>
    <property type="match status" value="1"/>
</dbReference>
<proteinExistence type="predicted"/>
<sequence length="353" mass="38088">MKKTLLALAVPALLMAGSASAATVYTAEDGSTIDVYSRLGFNITDRAGMGEDGDAVGNFDARIGLGGSQVVNDKVSVIGWAEYSVGAAEQRGTDNSFTPRYVWAGIDASEAGKVTFGRVASGIIMLSDVGDVFAASDVLIGRQLELVDNSAAQTFRQDGTIQYQNSFGAFDMSVAYILGNSASDQDGSYNAVGRYTFDMGDAGQLIPIVAYQANSTGDNAVNPDADYTFWGAGLQYKLNALTLGAMYNQDEIEGVYSDKSTDKSYELTAVYNINDDWTARAGYRALENTGGDEAEYKDTTLELQYHLTARSSIYTSYVMRNGENGNALVPSNNVMSWNNAEEDYYHLGLRYEF</sequence>
<evidence type="ECO:0000259" key="11">
    <source>
        <dbReference type="Pfam" id="PF13609"/>
    </source>
</evidence>
<dbReference type="GO" id="GO:0015288">
    <property type="term" value="F:porin activity"/>
    <property type="evidence" value="ECO:0007669"/>
    <property type="project" value="UniProtKB-KW"/>
</dbReference>
<evidence type="ECO:0000256" key="5">
    <source>
        <dbReference type="ARBA" id="ARBA00022692"/>
    </source>
</evidence>
<protein>
    <submittedName>
        <fullName evidence="12">Porin</fullName>
    </submittedName>
</protein>
<comment type="subunit">
    <text evidence="2">Homotrimer.</text>
</comment>
<keyword evidence="6" id="KW-0732">Signal</keyword>
<dbReference type="RefSeq" id="WP_155652561.1">
    <property type="nucleotide sequence ID" value="NZ_WOBF01000007.1"/>
</dbReference>
<dbReference type="Gene3D" id="2.40.160.10">
    <property type="entry name" value="Porin"/>
    <property type="match status" value="1"/>
</dbReference>
<dbReference type="GO" id="GO:0046930">
    <property type="term" value="C:pore complex"/>
    <property type="evidence" value="ECO:0007669"/>
    <property type="project" value="UniProtKB-KW"/>
</dbReference>
<dbReference type="GO" id="GO:0006811">
    <property type="term" value="P:monoatomic ion transport"/>
    <property type="evidence" value="ECO:0007669"/>
    <property type="project" value="UniProtKB-KW"/>
</dbReference>
<keyword evidence="9" id="KW-0472">Membrane</keyword>
<dbReference type="InterPro" id="IPR033900">
    <property type="entry name" value="Gram_neg_porin_domain"/>
</dbReference>
<evidence type="ECO:0000256" key="3">
    <source>
        <dbReference type="ARBA" id="ARBA00022448"/>
    </source>
</evidence>
<dbReference type="PANTHER" id="PTHR34501:SF9">
    <property type="entry name" value="MAJOR OUTER MEMBRANE PROTEIN P.IA"/>
    <property type="match status" value="1"/>
</dbReference>
<comment type="subcellular location">
    <subcellularLocation>
        <location evidence="1">Cell outer membrane</location>
        <topology evidence="1">Multi-pass membrane protein</topology>
    </subcellularLocation>
</comment>
<evidence type="ECO:0000256" key="2">
    <source>
        <dbReference type="ARBA" id="ARBA00011233"/>
    </source>
</evidence>
<keyword evidence="10" id="KW-0998">Cell outer membrane</keyword>
<dbReference type="AlphaFoldDB" id="A0A844NZT4"/>
<evidence type="ECO:0000256" key="4">
    <source>
        <dbReference type="ARBA" id="ARBA00022452"/>
    </source>
</evidence>
<evidence type="ECO:0000313" key="12">
    <source>
        <dbReference type="EMBL" id="MUK48517.1"/>
    </source>
</evidence>
<dbReference type="SUPFAM" id="SSF56935">
    <property type="entry name" value="Porins"/>
    <property type="match status" value="1"/>
</dbReference>
<dbReference type="PANTHER" id="PTHR34501">
    <property type="entry name" value="PROTEIN YDDL-RELATED"/>
    <property type="match status" value="1"/>
</dbReference>
<organism evidence="12 13">
    <name type="scientific">Aliivibrio fischeri</name>
    <name type="common">Vibrio fischeri</name>
    <dbReference type="NCBI Taxonomy" id="668"/>
    <lineage>
        <taxon>Bacteria</taxon>
        <taxon>Pseudomonadati</taxon>
        <taxon>Pseudomonadota</taxon>
        <taxon>Gammaproteobacteria</taxon>
        <taxon>Vibrionales</taxon>
        <taxon>Vibrionaceae</taxon>
        <taxon>Aliivibrio</taxon>
    </lineage>
</organism>
<keyword evidence="8" id="KW-0626">Porin</keyword>